<dbReference type="InterPro" id="IPR025233">
    <property type="entry name" value="DUF4176"/>
</dbReference>
<evidence type="ECO:0008006" key="3">
    <source>
        <dbReference type="Google" id="ProtNLM"/>
    </source>
</evidence>
<accession>A0A3E0WL75</accession>
<organism evidence="1 2">
    <name type="scientific">Virgibacillus dokdonensis</name>
    <dbReference type="NCBI Taxonomy" id="302167"/>
    <lineage>
        <taxon>Bacteria</taxon>
        <taxon>Bacillati</taxon>
        <taxon>Bacillota</taxon>
        <taxon>Bacilli</taxon>
        <taxon>Bacillales</taxon>
        <taxon>Bacillaceae</taxon>
        <taxon>Virgibacillus</taxon>
    </lineage>
</organism>
<sequence>MLIVMTERMQKQLTTLVLKKVNQILETSRTGLGLDLKQNVREFFQLCLREEKVLYNLFLAVKKKDSNIDVAWSHGIISCKQVESYCTVMFIDKQFTLHHDKLYQLLTNAIEIMREVLPLGTVVELDPTYFKPDKNTTSPSKVVITERFVSPKNYQSYFPYVGILYPVGEIKAGAKINFTAPLIKRIIHRGYQDEMEEAFVYLMKQEFIVEKGMNSIEFSNHDMAQLEQEMDLKQKVGDV</sequence>
<evidence type="ECO:0000313" key="1">
    <source>
        <dbReference type="EMBL" id="RFA32953.1"/>
    </source>
</evidence>
<dbReference type="Pfam" id="PF13780">
    <property type="entry name" value="DUF4176"/>
    <property type="match status" value="1"/>
</dbReference>
<dbReference type="AlphaFoldDB" id="A0A3E0WL75"/>
<reference evidence="1 2" key="1">
    <citation type="submission" date="2017-05" db="EMBL/GenBank/DDBJ databases">
        <title>Virgibacillus sp. AK90 isolated from a saltern of Kakinada, India.</title>
        <authorList>
            <person name="Gupta V."/>
            <person name="Sidhu C."/>
            <person name="Korpole S."/>
            <person name="Pinnaka A.K."/>
        </authorList>
    </citation>
    <scope>NUCLEOTIDE SEQUENCE [LARGE SCALE GENOMIC DNA]</scope>
    <source>
        <strain evidence="1 2">AK90</strain>
    </source>
</reference>
<gene>
    <name evidence="1" type="ORF">CAI16_16415</name>
</gene>
<evidence type="ECO:0000313" key="2">
    <source>
        <dbReference type="Proteomes" id="UP000256488"/>
    </source>
</evidence>
<protein>
    <recommendedName>
        <fullName evidence="3">DUF4176 domain-containing protein</fullName>
    </recommendedName>
</protein>
<comment type="caution">
    <text evidence="1">The sequence shown here is derived from an EMBL/GenBank/DDBJ whole genome shotgun (WGS) entry which is preliminary data.</text>
</comment>
<name>A0A3E0WL75_9BACI</name>
<dbReference type="EMBL" id="NFZX01000048">
    <property type="protein sequence ID" value="RFA32953.1"/>
    <property type="molecule type" value="Genomic_DNA"/>
</dbReference>
<dbReference type="Proteomes" id="UP000256488">
    <property type="component" value="Unassembled WGS sequence"/>
</dbReference>
<proteinExistence type="predicted"/>